<gene>
    <name evidence="1" type="ORF">SAMN02745724_02668</name>
</gene>
<dbReference type="AlphaFoldDB" id="A0A1I1MD59"/>
<dbReference type="RefSeq" id="WP_091984639.1">
    <property type="nucleotide sequence ID" value="NZ_FOLO01000019.1"/>
</dbReference>
<reference evidence="1 2" key="1">
    <citation type="submission" date="2016-10" db="EMBL/GenBank/DDBJ databases">
        <authorList>
            <person name="de Groot N.N."/>
        </authorList>
    </citation>
    <scope>NUCLEOTIDE SEQUENCE [LARGE SCALE GENOMIC DNA]</scope>
    <source>
        <strain evidence="1 2">DSM 6059</strain>
    </source>
</reference>
<protein>
    <submittedName>
        <fullName evidence="1">Uncharacterized protein</fullName>
    </submittedName>
</protein>
<dbReference type="OrthoDB" id="5771089at2"/>
<sequence>MSALAKLYSDSEINERRIQQSKTALDDIWNLLTLAQKVALNKLNHFGYQLAFTRALDGTYLAIAICDGVTATIDFEGSVNLNPKVAIR</sequence>
<name>A0A1I1MD59_9GAMM</name>
<accession>A0A1I1MD59</accession>
<proteinExistence type="predicted"/>
<evidence type="ECO:0000313" key="2">
    <source>
        <dbReference type="Proteomes" id="UP000198862"/>
    </source>
</evidence>
<keyword evidence="2" id="KW-1185">Reference proteome</keyword>
<dbReference type="EMBL" id="FOLO01000019">
    <property type="protein sequence ID" value="SFC83294.1"/>
    <property type="molecule type" value="Genomic_DNA"/>
</dbReference>
<dbReference type="Proteomes" id="UP000198862">
    <property type="component" value="Unassembled WGS sequence"/>
</dbReference>
<organism evidence="1 2">
    <name type="scientific">Pseudoalteromonas denitrificans DSM 6059</name>
    <dbReference type="NCBI Taxonomy" id="1123010"/>
    <lineage>
        <taxon>Bacteria</taxon>
        <taxon>Pseudomonadati</taxon>
        <taxon>Pseudomonadota</taxon>
        <taxon>Gammaproteobacteria</taxon>
        <taxon>Alteromonadales</taxon>
        <taxon>Pseudoalteromonadaceae</taxon>
        <taxon>Pseudoalteromonas</taxon>
    </lineage>
</organism>
<evidence type="ECO:0000313" key="1">
    <source>
        <dbReference type="EMBL" id="SFC83294.1"/>
    </source>
</evidence>